<feature type="compositionally biased region" description="Low complexity" evidence="1">
    <location>
        <begin position="48"/>
        <end position="64"/>
    </location>
</feature>
<evidence type="ECO:0000256" key="1">
    <source>
        <dbReference type="SAM" id="MobiDB-lite"/>
    </source>
</evidence>
<name>K0RDK2_THAOC</name>
<gene>
    <name evidence="2" type="ORF">THAOC_30688</name>
</gene>
<dbReference type="Proteomes" id="UP000266841">
    <property type="component" value="Unassembled WGS sequence"/>
</dbReference>
<dbReference type="AlphaFoldDB" id="K0RDK2"/>
<accession>K0RDK2</accession>
<reference evidence="2 3" key="1">
    <citation type="journal article" date="2012" name="Genome Biol.">
        <title>Genome and low-iron response of an oceanic diatom adapted to chronic iron limitation.</title>
        <authorList>
            <person name="Lommer M."/>
            <person name="Specht M."/>
            <person name="Roy A.S."/>
            <person name="Kraemer L."/>
            <person name="Andreson R."/>
            <person name="Gutowska M.A."/>
            <person name="Wolf J."/>
            <person name="Bergner S.V."/>
            <person name="Schilhabel M.B."/>
            <person name="Klostermeier U.C."/>
            <person name="Beiko R.G."/>
            <person name="Rosenstiel P."/>
            <person name="Hippler M."/>
            <person name="Laroche J."/>
        </authorList>
    </citation>
    <scope>NUCLEOTIDE SEQUENCE [LARGE SCALE GENOMIC DNA]</scope>
    <source>
        <strain evidence="2 3">CCMP1005</strain>
    </source>
</reference>
<evidence type="ECO:0000313" key="2">
    <source>
        <dbReference type="EMBL" id="EJK50354.1"/>
    </source>
</evidence>
<sequence>SALVRIVRLGERAFGADPSDGGAGVDAPRAATASSDVSYGVNGNPVMASSSPSSTHEASELSSPAGASFGRCFLRQMRSPSVIAVLKKTA</sequence>
<dbReference type="EMBL" id="AGNL01043926">
    <property type="protein sequence ID" value="EJK50354.1"/>
    <property type="molecule type" value="Genomic_DNA"/>
</dbReference>
<keyword evidence="3" id="KW-1185">Reference proteome</keyword>
<organism evidence="2 3">
    <name type="scientific">Thalassiosira oceanica</name>
    <name type="common">Marine diatom</name>
    <dbReference type="NCBI Taxonomy" id="159749"/>
    <lineage>
        <taxon>Eukaryota</taxon>
        <taxon>Sar</taxon>
        <taxon>Stramenopiles</taxon>
        <taxon>Ochrophyta</taxon>
        <taxon>Bacillariophyta</taxon>
        <taxon>Coscinodiscophyceae</taxon>
        <taxon>Thalassiosirophycidae</taxon>
        <taxon>Thalassiosirales</taxon>
        <taxon>Thalassiosiraceae</taxon>
        <taxon>Thalassiosira</taxon>
    </lineage>
</organism>
<dbReference type="eggNOG" id="ENOG502SFFM">
    <property type="taxonomic scope" value="Eukaryota"/>
</dbReference>
<evidence type="ECO:0000313" key="3">
    <source>
        <dbReference type="Proteomes" id="UP000266841"/>
    </source>
</evidence>
<feature type="region of interest" description="Disordered" evidence="1">
    <location>
        <begin position="43"/>
        <end position="64"/>
    </location>
</feature>
<feature type="non-terminal residue" evidence="2">
    <location>
        <position position="1"/>
    </location>
</feature>
<protein>
    <submittedName>
        <fullName evidence="2">Uncharacterized protein</fullName>
    </submittedName>
</protein>
<proteinExistence type="predicted"/>
<comment type="caution">
    <text evidence="2">The sequence shown here is derived from an EMBL/GenBank/DDBJ whole genome shotgun (WGS) entry which is preliminary data.</text>
</comment>